<gene>
    <name evidence="1" type="ORF">C900_00863</name>
</gene>
<organism evidence="1 2">
    <name type="scientific">Fulvivirga imtechensis AK7</name>
    <dbReference type="NCBI Taxonomy" id="1237149"/>
    <lineage>
        <taxon>Bacteria</taxon>
        <taxon>Pseudomonadati</taxon>
        <taxon>Bacteroidota</taxon>
        <taxon>Cytophagia</taxon>
        <taxon>Cytophagales</taxon>
        <taxon>Fulvivirgaceae</taxon>
        <taxon>Fulvivirga</taxon>
    </lineage>
</organism>
<dbReference type="PATRIC" id="fig|1237149.3.peg.1096"/>
<dbReference type="RefSeq" id="WP_009578565.1">
    <property type="nucleotide sequence ID" value="NZ_AMZN01000014.1"/>
</dbReference>
<dbReference type="EMBL" id="AMZN01000014">
    <property type="protein sequence ID" value="ELR72902.1"/>
    <property type="molecule type" value="Genomic_DNA"/>
</dbReference>
<keyword evidence="2" id="KW-1185">Reference proteome</keyword>
<dbReference type="STRING" id="1237149.C900_00863"/>
<comment type="caution">
    <text evidence="1">The sequence shown here is derived from an EMBL/GenBank/DDBJ whole genome shotgun (WGS) entry which is preliminary data.</text>
</comment>
<reference evidence="1 2" key="1">
    <citation type="submission" date="2012-12" db="EMBL/GenBank/DDBJ databases">
        <title>Genome assembly of Fulvivirga imtechensis AK7.</title>
        <authorList>
            <person name="Nupur N."/>
            <person name="Khatri I."/>
            <person name="Kumar R."/>
            <person name="Subramanian S."/>
            <person name="Pinnaka A."/>
        </authorList>
    </citation>
    <scope>NUCLEOTIDE SEQUENCE [LARGE SCALE GENOMIC DNA]</scope>
    <source>
        <strain evidence="1 2">AK7</strain>
    </source>
</reference>
<name>L8K099_9BACT</name>
<evidence type="ECO:0000313" key="2">
    <source>
        <dbReference type="Proteomes" id="UP000011135"/>
    </source>
</evidence>
<dbReference type="AlphaFoldDB" id="L8K099"/>
<proteinExistence type="predicted"/>
<protein>
    <submittedName>
        <fullName evidence="1">Uncharacterized protein</fullName>
    </submittedName>
</protein>
<sequence>MGFNKLNSVEHYIIHQLSGMNLNTQVLEEPKANYGKGTARRKRLIAV</sequence>
<evidence type="ECO:0000313" key="1">
    <source>
        <dbReference type="EMBL" id="ELR72902.1"/>
    </source>
</evidence>
<accession>L8K099</accession>
<dbReference type="Proteomes" id="UP000011135">
    <property type="component" value="Unassembled WGS sequence"/>
</dbReference>